<dbReference type="Gene3D" id="3.40.50.150">
    <property type="entry name" value="Vaccinia Virus protein VP39"/>
    <property type="match status" value="1"/>
</dbReference>
<keyword evidence="4 7" id="KW-0949">S-adenosyl-L-methionine</keyword>
<feature type="active site" evidence="7">
    <location>
        <position position="88"/>
    </location>
</feature>
<dbReference type="InterPro" id="IPR001525">
    <property type="entry name" value="C5_MeTfrase"/>
</dbReference>
<evidence type="ECO:0000256" key="4">
    <source>
        <dbReference type="ARBA" id="ARBA00022691"/>
    </source>
</evidence>
<dbReference type="InterPro" id="IPR018117">
    <property type="entry name" value="C5_DNA_meth_AS"/>
</dbReference>
<dbReference type="Proteomes" id="UP000256794">
    <property type="component" value="Unassembled WGS sequence"/>
</dbReference>
<name>A0AAQ0HF90_PARVE</name>
<dbReference type="PROSITE" id="PS51679">
    <property type="entry name" value="SAM_MT_C5"/>
    <property type="match status" value="1"/>
</dbReference>
<dbReference type="InterPro" id="IPR029063">
    <property type="entry name" value="SAM-dependent_MTases_sf"/>
</dbReference>
<feature type="compositionally biased region" description="Basic and acidic residues" evidence="8">
    <location>
        <begin position="245"/>
        <end position="254"/>
    </location>
</feature>
<dbReference type="InterPro" id="IPR050390">
    <property type="entry name" value="C5-Methyltransferase"/>
</dbReference>
<dbReference type="GO" id="GO:0009307">
    <property type="term" value="P:DNA restriction-modification system"/>
    <property type="evidence" value="ECO:0007669"/>
    <property type="project" value="UniProtKB-KW"/>
</dbReference>
<keyword evidence="3 7" id="KW-0808">Transferase</keyword>
<dbReference type="PANTHER" id="PTHR10629">
    <property type="entry name" value="CYTOSINE-SPECIFIC METHYLTRANSFERASE"/>
    <property type="match status" value="1"/>
</dbReference>
<dbReference type="PANTHER" id="PTHR10629:SF52">
    <property type="entry name" value="DNA (CYTOSINE-5)-METHYLTRANSFERASE 1"/>
    <property type="match status" value="1"/>
</dbReference>
<evidence type="ECO:0000313" key="10">
    <source>
        <dbReference type="Proteomes" id="UP000256794"/>
    </source>
</evidence>
<dbReference type="GO" id="GO:0003886">
    <property type="term" value="F:DNA (cytosine-5-)-methyltransferase activity"/>
    <property type="evidence" value="ECO:0007669"/>
    <property type="project" value="UniProtKB-EC"/>
</dbReference>
<dbReference type="PROSITE" id="PS00094">
    <property type="entry name" value="C5_MTASE_1"/>
    <property type="match status" value="1"/>
</dbReference>
<evidence type="ECO:0000256" key="6">
    <source>
        <dbReference type="ARBA" id="ARBA00047422"/>
    </source>
</evidence>
<dbReference type="AlphaFoldDB" id="A0AAQ0HF90"/>
<feature type="compositionally biased region" description="Low complexity" evidence="8">
    <location>
        <begin position="419"/>
        <end position="431"/>
    </location>
</feature>
<keyword evidence="10" id="KW-1185">Reference proteome</keyword>
<organism evidence="9 10">
    <name type="scientific">Paracoccus versutus</name>
    <name type="common">Thiobacillus versutus</name>
    <dbReference type="NCBI Taxonomy" id="34007"/>
    <lineage>
        <taxon>Bacteria</taxon>
        <taxon>Pseudomonadati</taxon>
        <taxon>Pseudomonadota</taxon>
        <taxon>Alphaproteobacteria</taxon>
        <taxon>Rhodobacterales</taxon>
        <taxon>Paracoccaceae</taxon>
        <taxon>Paracoccus</taxon>
    </lineage>
</organism>
<keyword evidence="2 7" id="KW-0489">Methyltransferase</keyword>
<keyword evidence="5" id="KW-0680">Restriction system</keyword>
<proteinExistence type="inferred from homology"/>
<comment type="catalytic activity">
    <reaction evidence="6">
        <text>a 2'-deoxycytidine in DNA + S-adenosyl-L-methionine = a 5-methyl-2'-deoxycytidine in DNA + S-adenosyl-L-homocysteine + H(+)</text>
        <dbReference type="Rhea" id="RHEA:13681"/>
        <dbReference type="Rhea" id="RHEA-COMP:11369"/>
        <dbReference type="Rhea" id="RHEA-COMP:11370"/>
        <dbReference type="ChEBI" id="CHEBI:15378"/>
        <dbReference type="ChEBI" id="CHEBI:57856"/>
        <dbReference type="ChEBI" id="CHEBI:59789"/>
        <dbReference type="ChEBI" id="CHEBI:85452"/>
        <dbReference type="ChEBI" id="CHEBI:85454"/>
        <dbReference type="EC" id="2.1.1.37"/>
    </reaction>
</comment>
<feature type="region of interest" description="Disordered" evidence="8">
    <location>
        <begin position="191"/>
        <end position="225"/>
    </location>
</feature>
<dbReference type="EMBL" id="QUMX01000031">
    <property type="protein sequence ID" value="REG38420.1"/>
    <property type="molecule type" value="Genomic_DNA"/>
</dbReference>
<evidence type="ECO:0000313" key="9">
    <source>
        <dbReference type="EMBL" id="REG38420.1"/>
    </source>
</evidence>
<evidence type="ECO:0000256" key="3">
    <source>
        <dbReference type="ARBA" id="ARBA00022679"/>
    </source>
</evidence>
<gene>
    <name evidence="9" type="ORF">ATH84_103153</name>
</gene>
<feature type="region of interest" description="Disordered" evidence="8">
    <location>
        <begin position="245"/>
        <end position="342"/>
    </location>
</feature>
<evidence type="ECO:0000256" key="1">
    <source>
        <dbReference type="ARBA" id="ARBA00011975"/>
    </source>
</evidence>
<evidence type="ECO:0000256" key="7">
    <source>
        <dbReference type="PROSITE-ProRule" id="PRU01016"/>
    </source>
</evidence>
<dbReference type="Pfam" id="PF00145">
    <property type="entry name" value="DNA_methylase"/>
    <property type="match status" value="1"/>
</dbReference>
<comment type="similarity">
    <text evidence="7">Belongs to the class I-like SAM-binding methyltransferase superfamily. C5-methyltransferase family.</text>
</comment>
<dbReference type="EC" id="2.1.1.37" evidence="1"/>
<accession>A0AAQ0HF90</accession>
<feature type="compositionally biased region" description="Basic and acidic residues" evidence="8">
    <location>
        <begin position="310"/>
        <end position="321"/>
    </location>
</feature>
<protein>
    <recommendedName>
        <fullName evidence="1">DNA (cytosine-5-)-methyltransferase</fullName>
        <ecNumber evidence="1">2.1.1.37</ecNumber>
    </recommendedName>
</protein>
<feature type="compositionally biased region" description="Low complexity" evidence="8">
    <location>
        <begin position="438"/>
        <end position="452"/>
    </location>
</feature>
<dbReference type="GO" id="GO:0032259">
    <property type="term" value="P:methylation"/>
    <property type="evidence" value="ECO:0007669"/>
    <property type="project" value="UniProtKB-KW"/>
</dbReference>
<feature type="compositionally biased region" description="Acidic residues" evidence="8">
    <location>
        <begin position="453"/>
        <end position="465"/>
    </location>
</feature>
<feature type="compositionally biased region" description="Gly residues" evidence="8">
    <location>
        <begin position="322"/>
        <end position="333"/>
    </location>
</feature>
<sequence>MTMPRASLPLPLRALDLFSGAAGGWSLGLHRAGFVTLAACEIVEWRRILYSENFPHVRLYADVRDLTAARLVSDLGCLPEIVVGSPPCQDISSANTKGKGIEGERSGLYLEAVRLVGECRPRWFAFENSPVLRTRGADRLLDELEALGYACWPCVVGAADIGANHVRKRSWLIGCDPEQLAHARVAIPAGRDADGGRIGGAPGDERLGSLRPVPQSPLADADGLGWDEGRRGWRCGIDLAAADDPRHAAEDRCGSRRPGRSSQPASGPRQPPCGCDREQSESTGNPADADEARQPHGPLEPGLRPPQIADHGRGDGRRDDGPGTGQMGRGASFGGDAQEPWPDWNGRIAHHLWVDDGISAWLARTRLALGGRKGTSAASLIVEAFGDAVVPQTPEAIGRAILCSEIALNAVLGGASAGDASAGDDVSAGPRAGDDAAGRYAADQADGAAADDAPTDDPADCEGAS</sequence>
<dbReference type="SUPFAM" id="SSF53335">
    <property type="entry name" value="S-adenosyl-L-methionine-dependent methyltransferases"/>
    <property type="match status" value="1"/>
</dbReference>
<reference evidence="9 10" key="1">
    <citation type="submission" date="2018-08" db="EMBL/GenBank/DDBJ databases">
        <title>Genomic Encyclopedia of Archaeal and Bacterial Type Strains, Phase II (KMG-II): from individual species to whole genera.</title>
        <authorList>
            <person name="Goeker M."/>
        </authorList>
    </citation>
    <scope>NUCLEOTIDE SEQUENCE [LARGE SCALE GENOMIC DNA]</scope>
    <source>
        <strain evidence="9 10">DSM 582</strain>
    </source>
</reference>
<evidence type="ECO:0000256" key="8">
    <source>
        <dbReference type="SAM" id="MobiDB-lite"/>
    </source>
</evidence>
<dbReference type="RefSeq" id="WP_084196767.1">
    <property type="nucleotide sequence ID" value="NZ_JRKO01000001.1"/>
</dbReference>
<evidence type="ECO:0000256" key="5">
    <source>
        <dbReference type="ARBA" id="ARBA00022747"/>
    </source>
</evidence>
<comment type="caution">
    <text evidence="9">The sequence shown here is derived from an EMBL/GenBank/DDBJ whole genome shotgun (WGS) entry which is preliminary data.</text>
</comment>
<evidence type="ECO:0000256" key="2">
    <source>
        <dbReference type="ARBA" id="ARBA00022603"/>
    </source>
</evidence>
<feature type="region of interest" description="Disordered" evidence="8">
    <location>
        <begin position="419"/>
        <end position="465"/>
    </location>
</feature>